<dbReference type="GO" id="GO:0006747">
    <property type="term" value="P:FAD biosynthetic process"/>
    <property type="evidence" value="ECO:0007669"/>
    <property type="project" value="UniProtKB-UniRule"/>
</dbReference>
<dbReference type="NCBIfam" id="TIGR00125">
    <property type="entry name" value="cyt_tran_rel"/>
    <property type="match status" value="1"/>
</dbReference>
<dbReference type="Pfam" id="PF01687">
    <property type="entry name" value="Flavokinase"/>
    <property type="match status" value="1"/>
</dbReference>
<evidence type="ECO:0000259" key="16">
    <source>
        <dbReference type="SMART" id="SM00904"/>
    </source>
</evidence>
<dbReference type="SUPFAM" id="SSF52374">
    <property type="entry name" value="Nucleotidylyl transferase"/>
    <property type="match status" value="1"/>
</dbReference>
<evidence type="ECO:0000256" key="10">
    <source>
        <dbReference type="ARBA" id="ARBA00022827"/>
    </source>
</evidence>
<dbReference type="GO" id="GO:0009398">
    <property type="term" value="P:FMN biosynthetic process"/>
    <property type="evidence" value="ECO:0007669"/>
    <property type="project" value="UniProtKB-UniRule"/>
</dbReference>
<comment type="function">
    <text evidence="1">Catalyzes the phosphorylation of riboflavin to FMN followed by the adenylation of FMN to FAD.</text>
</comment>
<evidence type="ECO:0000256" key="11">
    <source>
        <dbReference type="ARBA" id="ARBA00022840"/>
    </source>
</evidence>
<evidence type="ECO:0000256" key="14">
    <source>
        <dbReference type="ARBA" id="ARBA00049494"/>
    </source>
</evidence>
<evidence type="ECO:0000256" key="3">
    <source>
        <dbReference type="ARBA" id="ARBA00005201"/>
    </source>
</evidence>
<dbReference type="InterPro" id="IPR014729">
    <property type="entry name" value="Rossmann-like_a/b/a_fold"/>
</dbReference>
<keyword evidence="4 15" id="KW-0285">Flavoprotein</keyword>
<accession>A0AAU9CUT1</accession>
<dbReference type="GO" id="GO:0008531">
    <property type="term" value="F:riboflavin kinase activity"/>
    <property type="evidence" value="ECO:0007669"/>
    <property type="project" value="UniProtKB-UniRule"/>
</dbReference>
<comment type="pathway">
    <text evidence="2 15">Cofactor biosynthesis; FAD biosynthesis; FAD from FMN: step 1/1.</text>
</comment>
<keyword evidence="6 15" id="KW-0808">Transferase</keyword>
<keyword evidence="10 15" id="KW-0274">FAD</keyword>
<evidence type="ECO:0000256" key="6">
    <source>
        <dbReference type="ARBA" id="ARBA00022679"/>
    </source>
</evidence>
<dbReference type="NCBIfam" id="TIGR00083">
    <property type="entry name" value="ribF"/>
    <property type="match status" value="1"/>
</dbReference>
<dbReference type="InterPro" id="IPR015865">
    <property type="entry name" value="Riboflavin_kinase_bac/euk"/>
</dbReference>
<keyword evidence="9 15" id="KW-0418">Kinase</keyword>
<dbReference type="FunFam" id="2.40.30.30:FF:000003">
    <property type="entry name" value="Riboflavin biosynthesis protein"/>
    <property type="match status" value="1"/>
</dbReference>
<evidence type="ECO:0000256" key="13">
    <source>
        <dbReference type="ARBA" id="ARBA00047880"/>
    </source>
</evidence>
<evidence type="ECO:0000256" key="2">
    <source>
        <dbReference type="ARBA" id="ARBA00004726"/>
    </source>
</evidence>
<evidence type="ECO:0000256" key="9">
    <source>
        <dbReference type="ARBA" id="ARBA00022777"/>
    </source>
</evidence>
<dbReference type="EMBL" id="AP025314">
    <property type="protein sequence ID" value="BDD09202.1"/>
    <property type="molecule type" value="Genomic_DNA"/>
</dbReference>
<dbReference type="PANTHER" id="PTHR22749">
    <property type="entry name" value="RIBOFLAVIN KINASE/FMN ADENYLYLTRANSFERASE"/>
    <property type="match status" value="1"/>
</dbReference>
<dbReference type="Gene3D" id="2.40.30.30">
    <property type="entry name" value="Riboflavin kinase-like"/>
    <property type="match status" value="1"/>
</dbReference>
<dbReference type="InterPro" id="IPR015864">
    <property type="entry name" value="FAD_synthase"/>
</dbReference>
<name>A0AAU9CUT1_9BACT</name>
<dbReference type="Proteomes" id="UP001348817">
    <property type="component" value="Chromosome"/>
</dbReference>
<dbReference type="Pfam" id="PF06574">
    <property type="entry name" value="FAD_syn"/>
    <property type="match status" value="1"/>
</dbReference>
<dbReference type="AlphaFoldDB" id="A0AAU9CUT1"/>
<keyword evidence="5 15" id="KW-0288">FMN</keyword>
<keyword evidence="7 15" id="KW-0548">Nucleotidyltransferase</keyword>
<dbReference type="PIRSF" id="PIRSF004491">
    <property type="entry name" value="FAD_Synth"/>
    <property type="match status" value="1"/>
</dbReference>
<dbReference type="Gene3D" id="3.40.50.620">
    <property type="entry name" value="HUPs"/>
    <property type="match status" value="1"/>
</dbReference>
<dbReference type="InterPro" id="IPR023468">
    <property type="entry name" value="Riboflavin_kinase"/>
</dbReference>
<dbReference type="InterPro" id="IPR004821">
    <property type="entry name" value="Cyt_trans-like"/>
</dbReference>
<evidence type="ECO:0000256" key="7">
    <source>
        <dbReference type="ARBA" id="ARBA00022695"/>
    </source>
</evidence>
<organism evidence="17 18">
    <name type="scientific">Fulvitalea axinellae</name>
    <dbReference type="NCBI Taxonomy" id="1182444"/>
    <lineage>
        <taxon>Bacteria</taxon>
        <taxon>Pseudomonadati</taxon>
        <taxon>Bacteroidota</taxon>
        <taxon>Cytophagia</taxon>
        <taxon>Cytophagales</taxon>
        <taxon>Persicobacteraceae</taxon>
        <taxon>Fulvitalea</taxon>
    </lineage>
</organism>
<evidence type="ECO:0000256" key="8">
    <source>
        <dbReference type="ARBA" id="ARBA00022741"/>
    </source>
</evidence>
<evidence type="ECO:0000313" key="18">
    <source>
        <dbReference type="Proteomes" id="UP001348817"/>
    </source>
</evidence>
<keyword evidence="18" id="KW-1185">Reference proteome</keyword>
<keyword evidence="8 15" id="KW-0547">Nucleotide-binding</keyword>
<evidence type="ECO:0000256" key="1">
    <source>
        <dbReference type="ARBA" id="ARBA00002121"/>
    </source>
</evidence>
<keyword evidence="11 15" id="KW-0067">ATP-binding</keyword>
<dbReference type="NCBIfam" id="NF004160">
    <property type="entry name" value="PRK05627.1-3"/>
    <property type="match status" value="1"/>
</dbReference>
<evidence type="ECO:0000256" key="12">
    <source>
        <dbReference type="ARBA" id="ARBA00023268"/>
    </source>
</evidence>
<evidence type="ECO:0000256" key="4">
    <source>
        <dbReference type="ARBA" id="ARBA00022630"/>
    </source>
</evidence>
<comment type="similarity">
    <text evidence="15">Belongs to the ribF family.</text>
</comment>
<dbReference type="NCBIfam" id="NF004162">
    <property type="entry name" value="PRK05627.1-5"/>
    <property type="match status" value="1"/>
</dbReference>
<dbReference type="EC" id="2.7.7.2" evidence="15"/>
<dbReference type="SUPFAM" id="SSF82114">
    <property type="entry name" value="Riboflavin kinase-like"/>
    <property type="match status" value="1"/>
</dbReference>
<dbReference type="InterPro" id="IPR002606">
    <property type="entry name" value="Riboflavin_kinase_bac"/>
</dbReference>
<protein>
    <recommendedName>
        <fullName evidence="15">Riboflavin biosynthesis protein</fullName>
    </recommendedName>
    <domain>
        <recommendedName>
            <fullName evidence="15">Riboflavin kinase</fullName>
            <ecNumber evidence="15">2.7.1.26</ecNumber>
        </recommendedName>
        <alternativeName>
            <fullName evidence="15">Flavokinase</fullName>
        </alternativeName>
    </domain>
    <domain>
        <recommendedName>
            <fullName evidence="15">FMN adenylyltransferase</fullName>
            <ecNumber evidence="15">2.7.7.2</ecNumber>
        </recommendedName>
        <alternativeName>
            <fullName evidence="15">FAD pyrophosphorylase</fullName>
        </alternativeName>
        <alternativeName>
            <fullName evidence="15">FAD synthase</fullName>
        </alternativeName>
    </domain>
</protein>
<dbReference type="GO" id="GO:0003919">
    <property type="term" value="F:FMN adenylyltransferase activity"/>
    <property type="evidence" value="ECO:0007669"/>
    <property type="project" value="UniProtKB-UniRule"/>
</dbReference>
<evidence type="ECO:0000256" key="15">
    <source>
        <dbReference type="PIRNR" id="PIRNR004491"/>
    </source>
</evidence>
<dbReference type="FunFam" id="3.40.50.620:FF:000021">
    <property type="entry name" value="Riboflavin biosynthesis protein"/>
    <property type="match status" value="1"/>
</dbReference>
<feature type="domain" description="Riboflavin kinase" evidence="16">
    <location>
        <begin position="183"/>
        <end position="308"/>
    </location>
</feature>
<dbReference type="CDD" id="cd02064">
    <property type="entry name" value="FAD_synthetase_N"/>
    <property type="match status" value="1"/>
</dbReference>
<evidence type="ECO:0000313" key="17">
    <source>
        <dbReference type="EMBL" id="BDD09202.1"/>
    </source>
</evidence>
<keyword evidence="12" id="KW-0511">Multifunctional enzyme</keyword>
<dbReference type="GO" id="GO:0009231">
    <property type="term" value="P:riboflavin biosynthetic process"/>
    <property type="evidence" value="ECO:0007669"/>
    <property type="project" value="InterPro"/>
</dbReference>
<evidence type="ECO:0000256" key="5">
    <source>
        <dbReference type="ARBA" id="ARBA00022643"/>
    </source>
</evidence>
<comment type="pathway">
    <text evidence="3 15">Cofactor biosynthesis; FMN biosynthesis; FMN from riboflavin (ATP route): step 1/1.</text>
</comment>
<dbReference type="RefSeq" id="WP_338394417.1">
    <property type="nucleotide sequence ID" value="NZ_AP025314.1"/>
</dbReference>
<dbReference type="EC" id="2.7.1.26" evidence="15"/>
<sequence>MKVYRGIEGFEKPDFAVVTSGTFDGVHAGHRRILARLKELADARGGETVLVTFWPHPRHVLDPEGRAPMLLSELDEKIELLEDCGLDHLVILPFTRSLSETSSLDFIKTILLDGIGTKMLVIGYDHRFGKNREGGFAFLKEKQSEFGFELEEITPVEIRNSAISSTKTRAFLESGDVKSASGLLNRPYGLRGEVVHGRKVGRLLNYPTANIEVRSEYKLIPKDGVYAVRVEVDGQKFGAMMNIGHKPTFEQNARSIEAHMFDFSGDIYGKVIRIEFVDRIRNEMKFSSKNELMDQLKLDEINSKTILGM</sequence>
<proteinExistence type="inferred from homology"/>
<reference evidence="17 18" key="1">
    <citation type="submission" date="2021-12" db="EMBL/GenBank/DDBJ databases">
        <title>Genome sequencing of bacteria with rrn-lacking chromosome and rrn-plasmid.</title>
        <authorList>
            <person name="Anda M."/>
            <person name="Iwasaki W."/>
        </authorList>
    </citation>
    <scope>NUCLEOTIDE SEQUENCE [LARGE SCALE GENOMIC DNA]</scope>
    <source>
        <strain evidence="17 18">DSM 100852</strain>
    </source>
</reference>
<dbReference type="SMART" id="SM00904">
    <property type="entry name" value="Flavokinase"/>
    <property type="match status" value="1"/>
</dbReference>
<comment type="catalytic activity">
    <reaction evidence="13 15">
        <text>riboflavin + ATP = FMN + ADP + H(+)</text>
        <dbReference type="Rhea" id="RHEA:14357"/>
        <dbReference type="ChEBI" id="CHEBI:15378"/>
        <dbReference type="ChEBI" id="CHEBI:30616"/>
        <dbReference type="ChEBI" id="CHEBI:57986"/>
        <dbReference type="ChEBI" id="CHEBI:58210"/>
        <dbReference type="ChEBI" id="CHEBI:456216"/>
        <dbReference type="EC" id="2.7.1.26"/>
    </reaction>
</comment>
<gene>
    <name evidence="17" type="primary">ribF</name>
    <name evidence="17" type="ORF">FUAX_16340</name>
</gene>
<dbReference type="KEGG" id="fax:FUAX_16340"/>
<dbReference type="InterPro" id="IPR023465">
    <property type="entry name" value="Riboflavin_kinase_dom_sf"/>
</dbReference>
<comment type="catalytic activity">
    <reaction evidence="14 15">
        <text>FMN + ATP + H(+) = FAD + diphosphate</text>
        <dbReference type="Rhea" id="RHEA:17237"/>
        <dbReference type="ChEBI" id="CHEBI:15378"/>
        <dbReference type="ChEBI" id="CHEBI:30616"/>
        <dbReference type="ChEBI" id="CHEBI:33019"/>
        <dbReference type="ChEBI" id="CHEBI:57692"/>
        <dbReference type="ChEBI" id="CHEBI:58210"/>
        <dbReference type="EC" id="2.7.7.2"/>
    </reaction>
</comment>
<dbReference type="GO" id="GO:0005524">
    <property type="term" value="F:ATP binding"/>
    <property type="evidence" value="ECO:0007669"/>
    <property type="project" value="UniProtKB-UniRule"/>
</dbReference>
<dbReference type="PANTHER" id="PTHR22749:SF6">
    <property type="entry name" value="RIBOFLAVIN KINASE"/>
    <property type="match status" value="1"/>
</dbReference>